<keyword evidence="5" id="KW-0547">Nucleotide-binding</keyword>
<dbReference type="PANTHER" id="PTHR43297">
    <property type="entry name" value="OLIGOPEPTIDE TRANSPORT ATP-BINDING PROTEIN APPD"/>
    <property type="match status" value="1"/>
</dbReference>
<gene>
    <name evidence="11" type="ORF">GA0061098_104036</name>
</gene>
<feature type="domain" description="ABC transporter" evidence="10">
    <location>
        <begin position="63"/>
        <end position="311"/>
    </location>
</feature>
<keyword evidence="6 11" id="KW-0067">ATP-binding</keyword>
<evidence type="ECO:0000256" key="5">
    <source>
        <dbReference type="ARBA" id="ARBA00022741"/>
    </source>
</evidence>
<dbReference type="Proteomes" id="UP000199184">
    <property type="component" value="Unassembled WGS sequence"/>
</dbReference>
<reference evidence="12" key="1">
    <citation type="submission" date="2016-08" db="EMBL/GenBank/DDBJ databases">
        <authorList>
            <person name="Varghese N."/>
            <person name="Submissions Spin"/>
        </authorList>
    </citation>
    <scope>NUCLEOTIDE SEQUENCE [LARGE SCALE GENOMIC DNA]</scope>
    <source>
        <strain evidence="12">ERR11</strain>
    </source>
</reference>
<dbReference type="SMART" id="SM00382">
    <property type="entry name" value="AAA"/>
    <property type="match status" value="2"/>
</dbReference>
<evidence type="ECO:0000259" key="10">
    <source>
        <dbReference type="PROSITE" id="PS50893"/>
    </source>
</evidence>
<dbReference type="NCBIfam" id="NF008453">
    <property type="entry name" value="PRK11308.1"/>
    <property type="match status" value="2"/>
</dbReference>
<sequence length="609" mass="66337">MSQPPMEEWHVERQIVDLSKKRGKAKNRRRGSQQDGRTKLEREDVPMASGEPAAAPADVALSVRELSVSLPQGMERAYAIENVSFDLKRGQILCIIGESGSGKSVTANAIMGLLPKVIRVTSGAINLNGTNIVGLAREKLRSLRGRVVSMIFQDPLSALNPLMTVGAQIEEVMVAHDVGTPASRRSRAIDLLIEVGLPDPQLMYHQYPFRLSGGQRQRVMIAMALALEPAILIADEPTTALDVTTQAQILQLIRDIQRRKGMSVMFITHDFGVVAEIADHVVVMEKGHCVEQGSAAQVLKSPGHLYTRRLIAAVPHLTGKDRIPSEAGERASILKVECLAKTYRSGSALFRTQRIVPAVNGVSFDLTSGRTLGVVGESGSGKSSLGRLLIKLMECDGGSILFEGRDIAGLSEAEFRPLRPKIQMIFQDPFASLNPRSTVGQILTVGPVAHGMPYDEACERARELLSHVGLDAGAFERYPHEFSGGQRQRVGIARALMFKPKLLIADEAVSALDVSIQAQILKLLDQIQRETGVSMIFITHDLRVASQICDEIAVMHRGQIVERGPPSQIFLDPKSTYTRELVAAIPGEQPLSMPEHAEYGGHHKGGETL</sequence>
<evidence type="ECO:0000256" key="2">
    <source>
        <dbReference type="ARBA" id="ARBA00005417"/>
    </source>
</evidence>
<evidence type="ECO:0000256" key="1">
    <source>
        <dbReference type="ARBA" id="ARBA00004417"/>
    </source>
</evidence>
<dbReference type="InterPro" id="IPR013563">
    <property type="entry name" value="Oligopep_ABC_C"/>
</dbReference>
<feature type="compositionally biased region" description="Basic and acidic residues" evidence="9">
    <location>
        <begin position="7"/>
        <end position="20"/>
    </location>
</feature>
<evidence type="ECO:0000256" key="8">
    <source>
        <dbReference type="ARBA" id="ARBA00024722"/>
    </source>
</evidence>
<protein>
    <submittedName>
        <fullName evidence="11">Peptide/nickel transport system ATP-binding protein</fullName>
    </submittedName>
</protein>
<dbReference type="EMBL" id="FMAI01000040">
    <property type="protein sequence ID" value="SCB55410.1"/>
    <property type="molecule type" value="Genomic_DNA"/>
</dbReference>
<dbReference type="PANTHER" id="PTHR43297:SF2">
    <property type="entry name" value="DIPEPTIDE TRANSPORT ATP-BINDING PROTEIN DPPD"/>
    <property type="match status" value="1"/>
</dbReference>
<dbReference type="InterPro" id="IPR050388">
    <property type="entry name" value="ABC_Ni/Peptide_Import"/>
</dbReference>
<dbReference type="GO" id="GO:0016887">
    <property type="term" value="F:ATP hydrolysis activity"/>
    <property type="evidence" value="ECO:0007669"/>
    <property type="project" value="InterPro"/>
</dbReference>
<keyword evidence="3" id="KW-0813">Transport</keyword>
<feature type="compositionally biased region" description="Basic residues" evidence="9">
    <location>
        <begin position="21"/>
        <end position="31"/>
    </location>
</feature>
<dbReference type="NCBIfam" id="NF007739">
    <property type="entry name" value="PRK10419.1"/>
    <property type="match status" value="2"/>
</dbReference>
<evidence type="ECO:0000256" key="9">
    <source>
        <dbReference type="SAM" id="MobiDB-lite"/>
    </source>
</evidence>
<dbReference type="GO" id="GO:0015833">
    <property type="term" value="P:peptide transport"/>
    <property type="evidence" value="ECO:0007669"/>
    <property type="project" value="InterPro"/>
</dbReference>
<dbReference type="PROSITE" id="PS00211">
    <property type="entry name" value="ABC_TRANSPORTER_1"/>
    <property type="match status" value="2"/>
</dbReference>
<dbReference type="GO" id="GO:0005886">
    <property type="term" value="C:plasma membrane"/>
    <property type="evidence" value="ECO:0007669"/>
    <property type="project" value="UniProtKB-SubCell"/>
</dbReference>
<accession>A0A1C3XT36</accession>
<keyword evidence="12" id="KW-1185">Reference proteome</keyword>
<dbReference type="GO" id="GO:0005524">
    <property type="term" value="F:ATP binding"/>
    <property type="evidence" value="ECO:0007669"/>
    <property type="project" value="UniProtKB-KW"/>
</dbReference>
<organism evidence="11 12">
    <name type="scientific">Bradyrhizobium shewense</name>
    <dbReference type="NCBI Taxonomy" id="1761772"/>
    <lineage>
        <taxon>Bacteria</taxon>
        <taxon>Pseudomonadati</taxon>
        <taxon>Pseudomonadota</taxon>
        <taxon>Alphaproteobacteria</taxon>
        <taxon>Hyphomicrobiales</taxon>
        <taxon>Nitrobacteraceae</taxon>
        <taxon>Bradyrhizobium</taxon>
    </lineage>
</organism>
<dbReference type="Pfam" id="PF00005">
    <property type="entry name" value="ABC_tran"/>
    <property type="match status" value="2"/>
</dbReference>
<dbReference type="InterPro" id="IPR017871">
    <property type="entry name" value="ABC_transporter-like_CS"/>
</dbReference>
<comment type="subcellular location">
    <subcellularLocation>
        <location evidence="1">Cell inner membrane</location>
        <topology evidence="1">Peripheral membrane protein</topology>
    </subcellularLocation>
</comment>
<proteinExistence type="inferred from homology"/>
<dbReference type="GO" id="GO:0055085">
    <property type="term" value="P:transmembrane transport"/>
    <property type="evidence" value="ECO:0007669"/>
    <property type="project" value="UniProtKB-ARBA"/>
</dbReference>
<dbReference type="PROSITE" id="PS50893">
    <property type="entry name" value="ABC_TRANSPORTER_2"/>
    <property type="match status" value="2"/>
</dbReference>
<feature type="region of interest" description="Disordered" evidence="9">
    <location>
        <begin position="1"/>
        <end position="54"/>
    </location>
</feature>
<feature type="compositionally biased region" description="Basic and acidic residues" evidence="9">
    <location>
        <begin position="36"/>
        <end position="45"/>
    </location>
</feature>
<feature type="domain" description="ABC transporter" evidence="10">
    <location>
        <begin position="334"/>
        <end position="582"/>
    </location>
</feature>
<dbReference type="CDD" id="cd03257">
    <property type="entry name" value="ABC_NikE_OppD_transporters"/>
    <property type="match status" value="2"/>
</dbReference>
<name>A0A1C3XT36_9BRAD</name>
<keyword evidence="7" id="KW-0472">Membrane</keyword>
<keyword evidence="4" id="KW-1003">Cell membrane</keyword>
<evidence type="ECO:0000313" key="12">
    <source>
        <dbReference type="Proteomes" id="UP000199184"/>
    </source>
</evidence>
<comment type="function">
    <text evidence="8">Involved in beta-(1--&gt;2)glucan export. Transmembrane domains (TMD) form a pore in the inner membrane and the ATP-binding domain (NBD) is responsible for energy generation.</text>
</comment>
<dbReference type="Gene3D" id="3.40.50.300">
    <property type="entry name" value="P-loop containing nucleotide triphosphate hydrolases"/>
    <property type="match status" value="2"/>
</dbReference>
<evidence type="ECO:0000256" key="3">
    <source>
        <dbReference type="ARBA" id="ARBA00022448"/>
    </source>
</evidence>
<dbReference type="Pfam" id="PF08352">
    <property type="entry name" value="oligo_HPY"/>
    <property type="match status" value="1"/>
</dbReference>
<evidence type="ECO:0000313" key="11">
    <source>
        <dbReference type="EMBL" id="SCB55410.1"/>
    </source>
</evidence>
<comment type="similarity">
    <text evidence="2">Belongs to the ABC transporter superfamily.</text>
</comment>
<evidence type="ECO:0000256" key="7">
    <source>
        <dbReference type="ARBA" id="ARBA00023136"/>
    </source>
</evidence>
<dbReference type="FunFam" id="3.40.50.300:FF:000016">
    <property type="entry name" value="Oligopeptide ABC transporter ATP-binding component"/>
    <property type="match status" value="1"/>
</dbReference>
<dbReference type="InterPro" id="IPR003439">
    <property type="entry name" value="ABC_transporter-like_ATP-bd"/>
</dbReference>
<dbReference type="SUPFAM" id="SSF52540">
    <property type="entry name" value="P-loop containing nucleoside triphosphate hydrolases"/>
    <property type="match status" value="2"/>
</dbReference>
<evidence type="ECO:0000256" key="6">
    <source>
        <dbReference type="ARBA" id="ARBA00022840"/>
    </source>
</evidence>
<evidence type="ECO:0000256" key="4">
    <source>
        <dbReference type="ARBA" id="ARBA00022475"/>
    </source>
</evidence>
<dbReference type="AlphaFoldDB" id="A0A1C3XT36"/>
<dbReference type="InterPro" id="IPR027417">
    <property type="entry name" value="P-loop_NTPase"/>
</dbReference>
<dbReference type="InterPro" id="IPR003593">
    <property type="entry name" value="AAA+_ATPase"/>
</dbReference>